<keyword evidence="2" id="KW-1185">Reference proteome</keyword>
<organism evidence="1 2">
    <name type="scientific">Sphaerisporangium siamense</name>
    <dbReference type="NCBI Taxonomy" id="795645"/>
    <lineage>
        <taxon>Bacteria</taxon>
        <taxon>Bacillati</taxon>
        <taxon>Actinomycetota</taxon>
        <taxon>Actinomycetes</taxon>
        <taxon>Streptosporangiales</taxon>
        <taxon>Streptosporangiaceae</taxon>
        <taxon>Sphaerisporangium</taxon>
    </lineage>
</organism>
<gene>
    <name evidence="1" type="ORF">BJ982_007786</name>
</gene>
<dbReference type="RefSeq" id="WP_184890019.1">
    <property type="nucleotide sequence ID" value="NZ_BOOV01000059.1"/>
</dbReference>
<protein>
    <submittedName>
        <fullName evidence="1">Uncharacterized protein</fullName>
    </submittedName>
</protein>
<evidence type="ECO:0000313" key="2">
    <source>
        <dbReference type="Proteomes" id="UP000542210"/>
    </source>
</evidence>
<dbReference type="EMBL" id="JACHND010000002">
    <property type="protein sequence ID" value="MBB4706156.1"/>
    <property type="molecule type" value="Genomic_DNA"/>
</dbReference>
<sequence>MTREPLQLTPAGKTYTAAELGQMAGHIAACALCTGDDEQMREATYAEDLPPEELEDYIRLAHGVEDWRQAVGR</sequence>
<comment type="caution">
    <text evidence="1">The sequence shown here is derived from an EMBL/GenBank/DDBJ whole genome shotgun (WGS) entry which is preliminary data.</text>
</comment>
<proteinExistence type="predicted"/>
<evidence type="ECO:0000313" key="1">
    <source>
        <dbReference type="EMBL" id="MBB4706156.1"/>
    </source>
</evidence>
<dbReference type="AlphaFoldDB" id="A0A7W7DGE8"/>
<name>A0A7W7DGE8_9ACTN</name>
<reference evidence="1 2" key="1">
    <citation type="submission" date="2020-08" db="EMBL/GenBank/DDBJ databases">
        <title>Sequencing the genomes of 1000 actinobacteria strains.</title>
        <authorList>
            <person name="Klenk H.-P."/>
        </authorList>
    </citation>
    <scope>NUCLEOTIDE SEQUENCE [LARGE SCALE GENOMIC DNA]</scope>
    <source>
        <strain evidence="1 2">DSM 45784</strain>
    </source>
</reference>
<accession>A0A7W7DGE8</accession>
<dbReference type="Proteomes" id="UP000542210">
    <property type="component" value="Unassembled WGS sequence"/>
</dbReference>